<keyword evidence="1" id="KW-0732">Signal</keyword>
<protein>
    <submittedName>
        <fullName evidence="2">Uncharacterized protein</fullName>
    </submittedName>
</protein>
<dbReference type="AlphaFoldDB" id="A0AAV9WCK6"/>
<comment type="caution">
    <text evidence="2">The sequence shown here is derived from an EMBL/GenBank/DDBJ whole genome shotgun (WGS) entry which is preliminary data.</text>
</comment>
<sequence>MLSPNSIFVTFLMASPFASALYIKTPVNDTVSTVPTTSAVPIVERQVAGLKDLPIIGGILNATKGDDVPAPVALDVTSNPSTLLTVLTTTSLEPTAILADAAATGERRIPVQILPGNTRAGDGVLLRTINVFIRRAFGLPGIGDQVQPALEQLPPIDVLPEIIAPTTSVSEPVPTASEFPQLVIRQDDADDAGDLDDRDILNSTIIARDLTNSTIIARDLTNSTIVARDNSTIAARGVHKIGDQYIPTVAVPDNSTIVARDNSTIAARGIDRIGGQYVPDNSTIVARDTIVTPDNSTIIARDNSTAITEGL</sequence>
<dbReference type="Proteomes" id="UP001370758">
    <property type="component" value="Unassembled WGS sequence"/>
</dbReference>
<name>A0AAV9WCK6_9PEZI</name>
<evidence type="ECO:0000256" key="1">
    <source>
        <dbReference type="SAM" id="SignalP"/>
    </source>
</evidence>
<evidence type="ECO:0000313" key="2">
    <source>
        <dbReference type="EMBL" id="KAK6505842.1"/>
    </source>
</evidence>
<keyword evidence="3" id="KW-1185">Reference proteome</keyword>
<organism evidence="2 3">
    <name type="scientific">Arthrobotrys musiformis</name>
    <dbReference type="NCBI Taxonomy" id="47236"/>
    <lineage>
        <taxon>Eukaryota</taxon>
        <taxon>Fungi</taxon>
        <taxon>Dikarya</taxon>
        <taxon>Ascomycota</taxon>
        <taxon>Pezizomycotina</taxon>
        <taxon>Orbiliomycetes</taxon>
        <taxon>Orbiliales</taxon>
        <taxon>Orbiliaceae</taxon>
        <taxon>Arthrobotrys</taxon>
    </lineage>
</organism>
<evidence type="ECO:0000313" key="3">
    <source>
        <dbReference type="Proteomes" id="UP001370758"/>
    </source>
</evidence>
<gene>
    <name evidence="2" type="ORF">TWF481_007732</name>
</gene>
<dbReference type="EMBL" id="JAVHJL010000004">
    <property type="protein sequence ID" value="KAK6505842.1"/>
    <property type="molecule type" value="Genomic_DNA"/>
</dbReference>
<accession>A0AAV9WCK6</accession>
<reference evidence="2 3" key="1">
    <citation type="submission" date="2023-08" db="EMBL/GenBank/DDBJ databases">
        <authorList>
            <person name="Palmer J.M."/>
        </authorList>
    </citation>
    <scope>NUCLEOTIDE SEQUENCE [LARGE SCALE GENOMIC DNA]</scope>
    <source>
        <strain evidence="2 3">TWF481</strain>
    </source>
</reference>
<proteinExistence type="predicted"/>
<feature type="chain" id="PRO_5043620219" evidence="1">
    <location>
        <begin position="21"/>
        <end position="311"/>
    </location>
</feature>
<feature type="signal peptide" evidence="1">
    <location>
        <begin position="1"/>
        <end position="20"/>
    </location>
</feature>